<name>A0A5J9TRB4_9POAL</name>
<feature type="region of interest" description="Disordered" evidence="1">
    <location>
        <begin position="75"/>
        <end position="107"/>
    </location>
</feature>
<dbReference type="InterPro" id="IPR003130">
    <property type="entry name" value="GED"/>
</dbReference>
<dbReference type="Proteomes" id="UP000324897">
    <property type="component" value="Unassembled WGS sequence"/>
</dbReference>
<dbReference type="OrthoDB" id="5061070at2759"/>
<dbReference type="AlphaFoldDB" id="A0A5J9TRB4"/>
<gene>
    <name evidence="3" type="ORF">EJB05_40474</name>
</gene>
<keyword evidence="4" id="KW-1185">Reference proteome</keyword>
<evidence type="ECO:0000256" key="1">
    <source>
        <dbReference type="SAM" id="MobiDB-lite"/>
    </source>
</evidence>
<evidence type="ECO:0000313" key="4">
    <source>
        <dbReference type="Proteomes" id="UP000324897"/>
    </source>
</evidence>
<dbReference type="GO" id="GO:0005525">
    <property type="term" value="F:GTP binding"/>
    <property type="evidence" value="ECO:0007669"/>
    <property type="project" value="InterPro"/>
</dbReference>
<comment type="caution">
    <text evidence="3">The sequence shown here is derived from an EMBL/GenBank/DDBJ whole genome shotgun (WGS) entry which is preliminary data.</text>
</comment>
<feature type="domain" description="Dynamin GTPase effector" evidence="2">
    <location>
        <begin position="121"/>
        <end position="173"/>
    </location>
</feature>
<dbReference type="Pfam" id="PF02212">
    <property type="entry name" value="GED"/>
    <property type="match status" value="1"/>
</dbReference>
<protein>
    <recommendedName>
        <fullName evidence="2">Dynamin GTPase effector domain-containing protein</fullName>
    </recommendedName>
</protein>
<organism evidence="3 4">
    <name type="scientific">Eragrostis curvula</name>
    <name type="common">weeping love grass</name>
    <dbReference type="NCBI Taxonomy" id="38414"/>
    <lineage>
        <taxon>Eukaryota</taxon>
        <taxon>Viridiplantae</taxon>
        <taxon>Streptophyta</taxon>
        <taxon>Embryophyta</taxon>
        <taxon>Tracheophyta</taxon>
        <taxon>Spermatophyta</taxon>
        <taxon>Magnoliopsida</taxon>
        <taxon>Liliopsida</taxon>
        <taxon>Poales</taxon>
        <taxon>Poaceae</taxon>
        <taxon>PACMAD clade</taxon>
        <taxon>Chloridoideae</taxon>
        <taxon>Eragrostideae</taxon>
        <taxon>Eragrostidinae</taxon>
        <taxon>Eragrostis</taxon>
    </lineage>
</organism>
<reference evidence="3 4" key="1">
    <citation type="journal article" date="2019" name="Sci. Rep.">
        <title>A high-quality genome of Eragrostis curvula grass provides insights into Poaceae evolution and supports new strategies to enhance forage quality.</title>
        <authorList>
            <person name="Carballo J."/>
            <person name="Santos B.A.C.M."/>
            <person name="Zappacosta D."/>
            <person name="Garbus I."/>
            <person name="Selva J.P."/>
            <person name="Gallo C.A."/>
            <person name="Diaz A."/>
            <person name="Albertini E."/>
            <person name="Caccamo M."/>
            <person name="Echenique V."/>
        </authorList>
    </citation>
    <scope>NUCLEOTIDE SEQUENCE [LARGE SCALE GENOMIC DNA]</scope>
    <source>
        <strain evidence="4">cv. Victoria</strain>
        <tissue evidence="3">Leaf</tissue>
    </source>
</reference>
<feature type="non-terminal residue" evidence="3">
    <location>
        <position position="1"/>
    </location>
</feature>
<dbReference type="GO" id="GO:0003924">
    <property type="term" value="F:GTPase activity"/>
    <property type="evidence" value="ECO:0007669"/>
    <property type="project" value="InterPro"/>
</dbReference>
<dbReference type="EMBL" id="RWGY01000034">
    <property type="protein sequence ID" value="TVU13418.1"/>
    <property type="molecule type" value="Genomic_DNA"/>
</dbReference>
<evidence type="ECO:0000313" key="3">
    <source>
        <dbReference type="EMBL" id="TVU13418.1"/>
    </source>
</evidence>
<feature type="region of interest" description="Disordered" evidence="1">
    <location>
        <begin position="35"/>
        <end position="59"/>
    </location>
</feature>
<proteinExistence type="predicted"/>
<sequence length="225" mass="25152">MAPASPPLAPPLVARCPASMAPHRAEHAAVYASRAPHRGARRVPPMEEHAARPRASRQRAYAPISSVLRGEAACTSPGTECSLERTGGGRDVLPGTDKGEERAAAAKWDQETRKTRFLVVTKRELHNFLIRKLYRDKMLNELMRETDEVIIRRQRIQETLEVLEQAHRTLEEFPLEAEKIEKGYNLDEHATGLPRIHGLGDDGPYGIFTSSPNRYDSHQASHIAI</sequence>
<evidence type="ECO:0000259" key="2">
    <source>
        <dbReference type="Pfam" id="PF02212"/>
    </source>
</evidence>
<feature type="compositionally biased region" description="Basic and acidic residues" evidence="1">
    <location>
        <begin position="97"/>
        <end position="107"/>
    </location>
</feature>
<dbReference type="Gramene" id="TVU13418">
    <property type="protein sequence ID" value="TVU13418"/>
    <property type="gene ID" value="EJB05_40474"/>
</dbReference>
<accession>A0A5J9TRB4</accession>